<evidence type="ECO:0000259" key="3">
    <source>
        <dbReference type="PROSITE" id="PS50093"/>
    </source>
</evidence>
<comment type="caution">
    <text evidence="4">The sequence shown here is derived from an EMBL/GenBank/DDBJ whole genome shotgun (WGS) entry which is preliminary data.</text>
</comment>
<evidence type="ECO:0000313" key="4">
    <source>
        <dbReference type="EMBL" id="GAA2070220.1"/>
    </source>
</evidence>
<feature type="signal peptide" evidence="2">
    <location>
        <begin position="1"/>
        <end position="20"/>
    </location>
</feature>
<sequence length="253" mass="27041">MTKTLLVSAVASIALLSALARPATSVDREVSVDQGRTESTARLQVNERQSPFASPGRTPGGNNLPVASSAPGSFTPNPYYVTNCTNYSDGRIECPDPEAVDAAAPAAEQLTPGRIERAIREIEMPRLTLRVQPGGRTLVNVPTILSTTPADVDRTITLLGSSIDVRARPTSYTWHHGDGTTQTTTGPGAPWPAKDVTHTYRRSAQVSLRLDVAYTVRYRVDGSAWTPLDQPLTTTSAAVALRVDQAAPVLTRP</sequence>
<dbReference type="Proteomes" id="UP001501480">
    <property type="component" value="Unassembled WGS sequence"/>
</dbReference>
<evidence type="ECO:0000256" key="2">
    <source>
        <dbReference type="SAM" id="SignalP"/>
    </source>
</evidence>
<dbReference type="PROSITE" id="PS50093">
    <property type="entry name" value="PKD"/>
    <property type="match status" value="1"/>
</dbReference>
<feature type="domain" description="PKD" evidence="3">
    <location>
        <begin position="169"/>
        <end position="213"/>
    </location>
</feature>
<dbReference type="EMBL" id="BAAAPY010000001">
    <property type="protein sequence ID" value="GAA2070220.1"/>
    <property type="molecule type" value="Genomic_DNA"/>
</dbReference>
<evidence type="ECO:0000313" key="5">
    <source>
        <dbReference type="Proteomes" id="UP001501480"/>
    </source>
</evidence>
<dbReference type="InterPro" id="IPR000601">
    <property type="entry name" value="PKD_dom"/>
</dbReference>
<protein>
    <recommendedName>
        <fullName evidence="3">PKD domain-containing protein</fullName>
    </recommendedName>
</protein>
<reference evidence="4 5" key="1">
    <citation type="journal article" date="2019" name="Int. J. Syst. Evol. Microbiol.">
        <title>The Global Catalogue of Microorganisms (GCM) 10K type strain sequencing project: providing services to taxonomists for standard genome sequencing and annotation.</title>
        <authorList>
            <consortium name="The Broad Institute Genomics Platform"/>
            <consortium name="The Broad Institute Genome Sequencing Center for Infectious Disease"/>
            <person name="Wu L."/>
            <person name="Ma J."/>
        </authorList>
    </citation>
    <scope>NUCLEOTIDE SEQUENCE [LARGE SCALE GENOMIC DNA]</scope>
    <source>
        <strain evidence="4 5">JCM 15749</strain>
    </source>
</reference>
<feature type="region of interest" description="Disordered" evidence="1">
    <location>
        <begin position="46"/>
        <end position="72"/>
    </location>
</feature>
<gene>
    <name evidence="4" type="ORF">GCM10009821_03950</name>
</gene>
<proteinExistence type="predicted"/>
<dbReference type="Gene3D" id="2.60.40.10">
    <property type="entry name" value="Immunoglobulins"/>
    <property type="match status" value="1"/>
</dbReference>
<keyword evidence="2" id="KW-0732">Signal</keyword>
<name>A0ABN2VSH8_9ACTN</name>
<organism evidence="4 5">
    <name type="scientific">Aeromicrobium halocynthiae</name>
    <dbReference type="NCBI Taxonomy" id="560557"/>
    <lineage>
        <taxon>Bacteria</taxon>
        <taxon>Bacillati</taxon>
        <taxon>Actinomycetota</taxon>
        <taxon>Actinomycetes</taxon>
        <taxon>Propionibacteriales</taxon>
        <taxon>Nocardioidaceae</taxon>
        <taxon>Aeromicrobium</taxon>
    </lineage>
</organism>
<evidence type="ECO:0000256" key="1">
    <source>
        <dbReference type="SAM" id="MobiDB-lite"/>
    </source>
</evidence>
<keyword evidence="5" id="KW-1185">Reference proteome</keyword>
<dbReference type="InterPro" id="IPR013783">
    <property type="entry name" value="Ig-like_fold"/>
</dbReference>
<feature type="chain" id="PRO_5046294092" description="PKD domain-containing protein" evidence="2">
    <location>
        <begin position="21"/>
        <end position="253"/>
    </location>
</feature>
<accession>A0ABN2VSH8</accession>